<dbReference type="PANTHER" id="PTHR11306">
    <property type="entry name" value="NIEMANN PICK TYPE C2 PROTEIN NPC2-RELATED"/>
    <property type="match status" value="1"/>
</dbReference>
<keyword evidence="3" id="KW-0964">Secreted</keyword>
<dbReference type="GO" id="GO:0032367">
    <property type="term" value="P:intracellular cholesterol transport"/>
    <property type="evidence" value="ECO:0007669"/>
    <property type="project" value="InterPro"/>
</dbReference>
<evidence type="ECO:0000256" key="3">
    <source>
        <dbReference type="ARBA" id="ARBA00022525"/>
    </source>
</evidence>
<evidence type="ECO:0000259" key="6">
    <source>
        <dbReference type="SMART" id="SM00737"/>
    </source>
</evidence>
<dbReference type="GO" id="GO:0005576">
    <property type="term" value="C:extracellular region"/>
    <property type="evidence" value="ECO:0007669"/>
    <property type="project" value="UniProtKB-SubCell"/>
</dbReference>
<evidence type="ECO:0000256" key="2">
    <source>
        <dbReference type="ARBA" id="ARBA00006370"/>
    </source>
</evidence>
<dbReference type="OMA" id="VDIVCVE"/>
<dbReference type="InParanoid" id="E2B469"/>
<accession>E2B469</accession>
<evidence type="ECO:0000313" key="8">
    <source>
        <dbReference type="Proteomes" id="UP000008237"/>
    </source>
</evidence>
<comment type="similarity">
    <text evidence="2">Belongs to the NPC2 family.</text>
</comment>
<protein>
    <submittedName>
        <fullName evidence="7">Protein NPC2-like protein</fullName>
    </submittedName>
</protein>
<evidence type="ECO:0000256" key="5">
    <source>
        <dbReference type="ARBA" id="ARBA00023157"/>
    </source>
</evidence>
<dbReference type="AlphaFoldDB" id="E2B469"/>
<feature type="domain" description="MD-2-related lipid-recognition" evidence="6">
    <location>
        <begin position="8"/>
        <end position="130"/>
    </location>
</feature>
<sequence length="137" mass="15474">MLSFLFPGSTLGKFTNVSVSNCRTSDEKCILKRGNNATISIKFIPNMDISSVDVLVYGVMLDIPIPFPIEKPDACEDPDSGIHCPLKKNQEYYYTTTMFVQRKFPSVSVDIKWELVNTDKQKIVCILFPAKVATFLR</sequence>
<dbReference type="Pfam" id="PF02221">
    <property type="entry name" value="E1_DerP2_DerF2"/>
    <property type="match status" value="1"/>
</dbReference>
<dbReference type="SMART" id="SM00737">
    <property type="entry name" value="ML"/>
    <property type="match status" value="1"/>
</dbReference>
<dbReference type="OrthoDB" id="4937502at2759"/>
<comment type="subcellular location">
    <subcellularLocation>
        <location evidence="1">Secreted</location>
    </subcellularLocation>
</comment>
<dbReference type="InterPro" id="IPR033916">
    <property type="entry name" value="ML_Npc2-like"/>
</dbReference>
<dbReference type="SUPFAM" id="SSF81296">
    <property type="entry name" value="E set domains"/>
    <property type="match status" value="1"/>
</dbReference>
<dbReference type="FunCoup" id="E2B469">
    <property type="interactions" value="622"/>
</dbReference>
<keyword evidence="8" id="KW-1185">Reference proteome</keyword>
<keyword evidence="4" id="KW-0732">Signal</keyword>
<dbReference type="Gene3D" id="2.60.40.770">
    <property type="match status" value="1"/>
</dbReference>
<dbReference type="PANTHER" id="PTHR11306:SF68">
    <property type="entry name" value="NPC INTRACELLULAR CHOLESTEROL TRANSPORTER 2"/>
    <property type="match status" value="1"/>
</dbReference>
<dbReference type="GO" id="GO:0032934">
    <property type="term" value="F:sterol binding"/>
    <property type="evidence" value="ECO:0007669"/>
    <property type="project" value="InterPro"/>
</dbReference>
<evidence type="ECO:0000256" key="1">
    <source>
        <dbReference type="ARBA" id="ARBA00004613"/>
    </source>
</evidence>
<name>E2B469_HARSA</name>
<dbReference type="CDD" id="cd00916">
    <property type="entry name" value="Npc2_like"/>
    <property type="match status" value="1"/>
</dbReference>
<dbReference type="FunFam" id="2.60.40.770:FF:000001">
    <property type="entry name" value="NPC intracellular cholesterol transporter 2"/>
    <property type="match status" value="1"/>
</dbReference>
<keyword evidence="5" id="KW-1015">Disulfide bond</keyword>
<dbReference type="EMBL" id="GL445509">
    <property type="protein sequence ID" value="EFN89512.1"/>
    <property type="molecule type" value="Genomic_DNA"/>
</dbReference>
<reference evidence="7 8" key="1">
    <citation type="journal article" date="2010" name="Science">
        <title>Genomic comparison of the ants Camponotus floridanus and Harpegnathos saltator.</title>
        <authorList>
            <person name="Bonasio R."/>
            <person name="Zhang G."/>
            <person name="Ye C."/>
            <person name="Mutti N.S."/>
            <person name="Fang X."/>
            <person name="Qin N."/>
            <person name="Donahue G."/>
            <person name="Yang P."/>
            <person name="Li Q."/>
            <person name="Li C."/>
            <person name="Zhang P."/>
            <person name="Huang Z."/>
            <person name="Berger S.L."/>
            <person name="Reinberg D."/>
            <person name="Wang J."/>
            <person name="Liebig J."/>
        </authorList>
    </citation>
    <scope>NUCLEOTIDE SEQUENCE [LARGE SCALE GENOMIC DNA]</scope>
    <source>
        <strain evidence="7 8">R22 G/1</strain>
    </source>
</reference>
<dbReference type="InterPro" id="IPR039670">
    <property type="entry name" value="NPC2-like"/>
</dbReference>
<dbReference type="InterPro" id="IPR003172">
    <property type="entry name" value="ML_dom"/>
</dbReference>
<dbReference type="STRING" id="610380.E2B469"/>
<gene>
    <name evidence="7" type="ORF">EAI_07578</name>
</gene>
<evidence type="ECO:0000313" key="7">
    <source>
        <dbReference type="EMBL" id="EFN89512.1"/>
    </source>
</evidence>
<organism evidence="8">
    <name type="scientific">Harpegnathos saltator</name>
    <name type="common">Jerdon's jumping ant</name>
    <dbReference type="NCBI Taxonomy" id="610380"/>
    <lineage>
        <taxon>Eukaryota</taxon>
        <taxon>Metazoa</taxon>
        <taxon>Ecdysozoa</taxon>
        <taxon>Arthropoda</taxon>
        <taxon>Hexapoda</taxon>
        <taxon>Insecta</taxon>
        <taxon>Pterygota</taxon>
        <taxon>Neoptera</taxon>
        <taxon>Endopterygota</taxon>
        <taxon>Hymenoptera</taxon>
        <taxon>Apocrita</taxon>
        <taxon>Aculeata</taxon>
        <taxon>Formicoidea</taxon>
        <taxon>Formicidae</taxon>
        <taxon>Ponerinae</taxon>
        <taxon>Ponerini</taxon>
        <taxon>Harpegnathos</taxon>
    </lineage>
</organism>
<evidence type="ECO:0000256" key="4">
    <source>
        <dbReference type="ARBA" id="ARBA00022729"/>
    </source>
</evidence>
<proteinExistence type="inferred from homology"/>
<dbReference type="Proteomes" id="UP000008237">
    <property type="component" value="Unassembled WGS sequence"/>
</dbReference>
<dbReference type="InterPro" id="IPR014756">
    <property type="entry name" value="Ig_E-set"/>
</dbReference>